<dbReference type="SUPFAM" id="SSF52096">
    <property type="entry name" value="ClpP/crotonase"/>
    <property type="match status" value="2"/>
</dbReference>
<accession>A0A926F9L7</accession>
<dbReference type="AlphaFoldDB" id="A0A926F9L7"/>
<sequence length="499" mass="52188">MHSLDTLRAEQEKILSLGGKARIEKQHSLGKMTARERINALIDEGTFVELDAFAGQRANIDYSDKTLAADGVVCGYGAVNNRQVCVFAQDYTVLGASLGEVGAEKIVKVMELASKTGVPVIALAESAGVRLSEGLDALNGLGKILKTSAKISGVVPQISAVMGPLAGVAAAYSQLCDFTLVTEKNTAVFLNGPQVVKGSTNADITAENLGGAAACAKSGKAHIVCENDADCIEKIKALLDYLPDNNLSASPFGGENDDINRTSEVLNSADTENLDIRTVINEISDASSVLELSKDFAPNVATALVKLGGESAAVVAASGELDITGCKKASRFVRFADSFNIPVVTITNVTGFKADKNEEDANSLASAAELISAYAEATTAKIDIIAGSACGGAYLALGSKYIGSDMTIAWPGSEISVLNSSACANIMFKDDIAESDDPQKERDAKIAEYKENSNAYSAAKRGYVDSIIEPALTRPVVISALEMLAGKRESGLSKKHKSN</sequence>
<evidence type="ECO:0000313" key="3">
    <source>
        <dbReference type="EMBL" id="MBC8595881.1"/>
    </source>
</evidence>
<dbReference type="PROSITE" id="PS50980">
    <property type="entry name" value="COA_CT_NTER"/>
    <property type="match status" value="1"/>
</dbReference>
<dbReference type="InterPro" id="IPR029045">
    <property type="entry name" value="ClpP/crotonase-like_dom_sf"/>
</dbReference>
<evidence type="ECO:0000259" key="2">
    <source>
        <dbReference type="PROSITE" id="PS50989"/>
    </source>
</evidence>
<dbReference type="RefSeq" id="WP_262431461.1">
    <property type="nucleotide sequence ID" value="NZ_JACRTE010000002.1"/>
</dbReference>
<dbReference type="PANTHER" id="PTHR43842:SF2">
    <property type="entry name" value="PROPIONYL-COA CARBOXYLASE BETA CHAIN, MITOCHONDRIAL"/>
    <property type="match status" value="1"/>
</dbReference>
<reference evidence="3" key="1">
    <citation type="submission" date="2020-08" db="EMBL/GenBank/DDBJ databases">
        <title>Genome public.</title>
        <authorList>
            <person name="Liu C."/>
            <person name="Sun Q."/>
        </authorList>
    </citation>
    <scope>NUCLEOTIDE SEQUENCE</scope>
    <source>
        <strain evidence="3">NSJ-50</strain>
    </source>
</reference>
<dbReference type="PANTHER" id="PTHR43842">
    <property type="entry name" value="PROPIONYL-COA CARBOXYLASE BETA CHAIN"/>
    <property type="match status" value="1"/>
</dbReference>
<evidence type="ECO:0000259" key="1">
    <source>
        <dbReference type="PROSITE" id="PS50980"/>
    </source>
</evidence>
<dbReference type="InterPro" id="IPR011762">
    <property type="entry name" value="COA_CT_N"/>
</dbReference>
<feature type="domain" description="CoA carboxyltransferase C-terminal" evidence="2">
    <location>
        <begin position="258"/>
        <end position="483"/>
    </location>
</feature>
<dbReference type="PROSITE" id="PS50989">
    <property type="entry name" value="COA_CT_CTER"/>
    <property type="match status" value="1"/>
</dbReference>
<proteinExistence type="predicted"/>
<evidence type="ECO:0000313" key="4">
    <source>
        <dbReference type="Proteomes" id="UP000647416"/>
    </source>
</evidence>
<comment type="caution">
    <text evidence="3">The sequence shown here is derived from an EMBL/GenBank/DDBJ whole genome shotgun (WGS) entry which is preliminary data.</text>
</comment>
<protein>
    <submittedName>
        <fullName evidence="3">Methylmalonyl-CoA carboxyltransferase</fullName>
    </submittedName>
</protein>
<dbReference type="InterPro" id="IPR034733">
    <property type="entry name" value="AcCoA_carboxyl_beta"/>
</dbReference>
<dbReference type="Proteomes" id="UP000647416">
    <property type="component" value="Unassembled WGS sequence"/>
</dbReference>
<dbReference type="InterPro" id="IPR011763">
    <property type="entry name" value="COA_CT_C"/>
</dbReference>
<name>A0A926F9L7_9FIRM</name>
<dbReference type="GO" id="GO:0004658">
    <property type="term" value="F:propionyl-CoA carboxylase activity"/>
    <property type="evidence" value="ECO:0007669"/>
    <property type="project" value="TreeGrafter"/>
</dbReference>
<dbReference type="EMBL" id="JACRTE010000002">
    <property type="protein sequence ID" value="MBC8595881.1"/>
    <property type="molecule type" value="Genomic_DNA"/>
</dbReference>
<dbReference type="InterPro" id="IPR051047">
    <property type="entry name" value="AccD/PCCB"/>
</dbReference>
<keyword evidence="4" id="KW-1185">Reference proteome</keyword>
<dbReference type="Pfam" id="PF01039">
    <property type="entry name" value="Carboxyl_trans"/>
    <property type="match status" value="1"/>
</dbReference>
<gene>
    <name evidence="3" type="ORF">H8706_03225</name>
</gene>
<organism evidence="3 4">
    <name type="scientific">Qingrenia yutianensis</name>
    <dbReference type="NCBI Taxonomy" id="2763676"/>
    <lineage>
        <taxon>Bacteria</taxon>
        <taxon>Bacillati</taxon>
        <taxon>Bacillota</taxon>
        <taxon>Clostridia</taxon>
        <taxon>Eubacteriales</taxon>
        <taxon>Oscillospiraceae</taxon>
        <taxon>Qingrenia</taxon>
    </lineage>
</organism>
<feature type="domain" description="CoA carboxyltransferase N-terminal" evidence="1">
    <location>
        <begin position="1"/>
        <end position="254"/>
    </location>
</feature>
<dbReference type="Gene3D" id="3.90.226.10">
    <property type="entry name" value="2-enoyl-CoA Hydratase, Chain A, domain 1"/>
    <property type="match status" value="2"/>
</dbReference>